<feature type="compositionally biased region" description="Basic and acidic residues" evidence="1">
    <location>
        <begin position="168"/>
        <end position="180"/>
    </location>
</feature>
<dbReference type="AlphaFoldDB" id="A0A7I4Y8T9"/>
<evidence type="ECO:0000256" key="1">
    <source>
        <dbReference type="SAM" id="MobiDB-lite"/>
    </source>
</evidence>
<dbReference type="Proteomes" id="UP000025227">
    <property type="component" value="Unplaced"/>
</dbReference>
<dbReference type="OrthoDB" id="5875511at2759"/>
<dbReference type="WBParaSite" id="HCON_00064000-00001">
    <property type="protein sequence ID" value="HCON_00064000-00001"/>
    <property type="gene ID" value="HCON_00064000"/>
</dbReference>
<name>A0A7I4Y8T9_HAECO</name>
<accession>A0A7I4Y8T9</accession>
<keyword evidence="2" id="KW-0812">Transmembrane</keyword>
<feature type="compositionally biased region" description="Basic and acidic residues" evidence="1">
    <location>
        <begin position="70"/>
        <end position="103"/>
    </location>
</feature>
<proteinExistence type="predicted"/>
<feature type="compositionally biased region" description="Pro residues" evidence="1">
    <location>
        <begin position="183"/>
        <end position="193"/>
    </location>
</feature>
<feature type="region of interest" description="Disordered" evidence="1">
    <location>
        <begin position="117"/>
        <end position="193"/>
    </location>
</feature>
<feature type="transmembrane region" description="Helical" evidence="2">
    <location>
        <begin position="12"/>
        <end position="35"/>
    </location>
</feature>
<keyword evidence="2" id="KW-1133">Transmembrane helix</keyword>
<organism evidence="3 4">
    <name type="scientific">Haemonchus contortus</name>
    <name type="common">Barber pole worm</name>
    <dbReference type="NCBI Taxonomy" id="6289"/>
    <lineage>
        <taxon>Eukaryota</taxon>
        <taxon>Metazoa</taxon>
        <taxon>Ecdysozoa</taxon>
        <taxon>Nematoda</taxon>
        <taxon>Chromadorea</taxon>
        <taxon>Rhabditida</taxon>
        <taxon>Rhabditina</taxon>
        <taxon>Rhabditomorpha</taxon>
        <taxon>Strongyloidea</taxon>
        <taxon>Trichostrongylidae</taxon>
        <taxon>Haemonchus</taxon>
    </lineage>
</organism>
<evidence type="ECO:0000313" key="4">
    <source>
        <dbReference type="WBParaSite" id="HCON_00064000-00001"/>
    </source>
</evidence>
<evidence type="ECO:0000256" key="2">
    <source>
        <dbReference type="SAM" id="Phobius"/>
    </source>
</evidence>
<keyword evidence="2" id="KW-0472">Membrane</keyword>
<protein>
    <submittedName>
        <fullName evidence="4">Palmitoyltransferase</fullName>
    </submittedName>
</protein>
<reference evidence="4" key="1">
    <citation type="submission" date="2020-12" db="UniProtKB">
        <authorList>
            <consortium name="WormBaseParasite"/>
        </authorList>
    </citation>
    <scope>IDENTIFICATION</scope>
    <source>
        <strain evidence="4">MHco3</strain>
    </source>
</reference>
<evidence type="ECO:0000313" key="3">
    <source>
        <dbReference type="Proteomes" id="UP000025227"/>
    </source>
</evidence>
<keyword evidence="3" id="KW-1185">Reference proteome</keyword>
<sequence>MSSSEWSSQFRQFWITTVSVYVFEMAIFFIALYLYHHCFFMPRVRKKMYKSPQDEASKSLLRISGMLSDHAEKTQQDEKTDEAHRKEDATQRELNEEGNEGRHSATMKNEAFTELSTNASQSSLELPSPFSPPDERKSFDQTTTPFEAPVQWKPSDRTQESTTQSKGETSRILKKFDYEKPLPANPPPSVRLW</sequence>
<feature type="region of interest" description="Disordered" evidence="1">
    <location>
        <begin position="70"/>
        <end position="105"/>
    </location>
</feature>